<protein>
    <recommendedName>
        <fullName evidence="4">DUF3124 domain-containing protein</fullName>
    </recommendedName>
</protein>
<dbReference type="Proteomes" id="UP000184368">
    <property type="component" value="Unassembled WGS sequence"/>
</dbReference>
<keyword evidence="1" id="KW-0732">Signal</keyword>
<dbReference type="RefSeq" id="WP_083596578.1">
    <property type="nucleotide sequence ID" value="NZ_FQUO01000011.1"/>
</dbReference>
<dbReference type="Pfam" id="PF11322">
    <property type="entry name" value="DUF3124"/>
    <property type="match status" value="1"/>
</dbReference>
<organism evidence="2 3">
    <name type="scientific">Cnuella takakiae</name>
    <dbReference type="NCBI Taxonomy" id="1302690"/>
    <lineage>
        <taxon>Bacteria</taxon>
        <taxon>Pseudomonadati</taxon>
        <taxon>Bacteroidota</taxon>
        <taxon>Chitinophagia</taxon>
        <taxon>Chitinophagales</taxon>
        <taxon>Chitinophagaceae</taxon>
        <taxon>Cnuella</taxon>
    </lineage>
</organism>
<reference evidence="2 3" key="1">
    <citation type="submission" date="2016-11" db="EMBL/GenBank/DDBJ databases">
        <authorList>
            <person name="Jaros S."/>
            <person name="Januszkiewicz K."/>
            <person name="Wedrychowicz H."/>
        </authorList>
    </citation>
    <scope>NUCLEOTIDE SEQUENCE [LARGE SCALE GENOMIC DNA]</scope>
    <source>
        <strain evidence="2 3">DSM 26897</strain>
    </source>
</reference>
<dbReference type="OrthoDB" id="283474at2"/>
<name>A0A1M5E0D5_9BACT</name>
<feature type="chain" id="PRO_5009909684" description="DUF3124 domain-containing protein" evidence="1">
    <location>
        <begin position="22"/>
        <end position="186"/>
    </location>
</feature>
<evidence type="ECO:0000313" key="2">
    <source>
        <dbReference type="EMBL" id="SHF72574.1"/>
    </source>
</evidence>
<dbReference type="AlphaFoldDB" id="A0A1M5E0D5"/>
<proteinExistence type="predicted"/>
<sequence>MTPRNLSCFLLFIAASIAACKQSPQEQAQMPSRTYHYAQPDAASIREKHSVYVPVYSHLYGEDGTMTVGMTTTLSIRNISFRDSFYVTGVVYYGSQGELLQRYLQKPLVLRPMHSVEFVVERREEKGGAGANFVVDWAATAPMANAPMIQAVTSIISTGFSFVSEGREINNNSLSLPAQQVINAIR</sequence>
<evidence type="ECO:0000256" key="1">
    <source>
        <dbReference type="SAM" id="SignalP"/>
    </source>
</evidence>
<gene>
    <name evidence="2" type="ORF">SAMN05444008_111151</name>
</gene>
<dbReference type="PROSITE" id="PS51257">
    <property type="entry name" value="PROKAR_LIPOPROTEIN"/>
    <property type="match status" value="1"/>
</dbReference>
<dbReference type="STRING" id="1302690.BUE76_19470"/>
<keyword evidence="3" id="KW-1185">Reference proteome</keyword>
<evidence type="ECO:0000313" key="3">
    <source>
        <dbReference type="Proteomes" id="UP000184368"/>
    </source>
</evidence>
<dbReference type="EMBL" id="FQUO01000011">
    <property type="protein sequence ID" value="SHF72574.1"/>
    <property type="molecule type" value="Genomic_DNA"/>
</dbReference>
<accession>A0A1M5E0D5</accession>
<evidence type="ECO:0008006" key="4">
    <source>
        <dbReference type="Google" id="ProtNLM"/>
    </source>
</evidence>
<dbReference type="InterPro" id="IPR021471">
    <property type="entry name" value="DUF3124"/>
</dbReference>
<feature type="signal peptide" evidence="1">
    <location>
        <begin position="1"/>
        <end position="21"/>
    </location>
</feature>